<dbReference type="EC" id="2.4.1.182" evidence="3 11"/>
<comment type="function">
    <text evidence="1">Condensation of UDP-2,3-diacylglucosamine and 2,3-diacylglucosamine-1-phosphate to form lipid A disaccharide, a precursor of lipid A, a phosphorylated glycolipid that anchors the lipopolysaccharide to the outer membrane of the cell.</text>
</comment>
<dbReference type="InterPro" id="IPR003835">
    <property type="entry name" value="Glyco_trans_19"/>
</dbReference>
<evidence type="ECO:0000256" key="3">
    <source>
        <dbReference type="ARBA" id="ARBA00012687"/>
    </source>
</evidence>
<comment type="caution">
    <text evidence="12">The sequence shown here is derived from an EMBL/GenBank/DDBJ whole genome shotgun (WGS) entry which is preliminary data.</text>
</comment>
<reference evidence="13" key="1">
    <citation type="journal article" date="2019" name="Int. J. Syst. Evol. Microbiol.">
        <title>The Global Catalogue of Microorganisms (GCM) 10K type strain sequencing project: providing services to taxonomists for standard genome sequencing and annotation.</title>
        <authorList>
            <consortium name="The Broad Institute Genomics Platform"/>
            <consortium name="The Broad Institute Genome Sequencing Center for Infectious Disease"/>
            <person name="Wu L."/>
            <person name="Ma J."/>
        </authorList>
    </citation>
    <scope>NUCLEOTIDE SEQUENCE [LARGE SCALE GENOMIC DNA]</scope>
    <source>
        <strain evidence="13">KCTC 22245</strain>
    </source>
</reference>
<accession>A0ABV7MFC9</accession>
<name>A0ABV7MFC9_9PROT</name>
<evidence type="ECO:0000256" key="4">
    <source>
        <dbReference type="ARBA" id="ARBA00020902"/>
    </source>
</evidence>
<dbReference type="Pfam" id="PF02684">
    <property type="entry name" value="LpxB"/>
    <property type="match status" value="1"/>
</dbReference>
<comment type="catalytic activity">
    <reaction evidence="10">
        <text>a lipid X + a UDP-2-N,3-O-bis[(3R)-3-hydroxyacyl]-alpha-D-glucosamine = a lipid A disaccharide + UDP + H(+)</text>
        <dbReference type="Rhea" id="RHEA:67828"/>
        <dbReference type="ChEBI" id="CHEBI:15378"/>
        <dbReference type="ChEBI" id="CHEBI:58223"/>
        <dbReference type="ChEBI" id="CHEBI:137748"/>
        <dbReference type="ChEBI" id="CHEBI:176338"/>
        <dbReference type="ChEBI" id="CHEBI:176343"/>
        <dbReference type="EC" id="2.4.1.182"/>
    </reaction>
</comment>
<keyword evidence="5" id="KW-0444">Lipid biosynthesis</keyword>
<proteinExistence type="inferred from homology"/>
<dbReference type="NCBIfam" id="TIGR00215">
    <property type="entry name" value="lpxB"/>
    <property type="match status" value="1"/>
</dbReference>
<keyword evidence="7 12" id="KW-0328">Glycosyltransferase</keyword>
<organism evidence="12 13">
    <name type="scientific">Parvularcula lutaonensis</name>
    <dbReference type="NCBI Taxonomy" id="491923"/>
    <lineage>
        <taxon>Bacteria</taxon>
        <taxon>Pseudomonadati</taxon>
        <taxon>Pseudomonadota</taxon>
        <taxon>Alphaproteobacteria</taxon>
        <taxon>Parvularculales</taxon>
        <taxon>Parvularculaceae</taxon>
        <taxon>Parvularcula</taxon>
    </lineage>
</organism>
<gene>
    <name evidence="12" type="primary">lpxB</name>
    <name evidence="12" type="ORF">ACFONP_13350</name>
</gene>
<evidence type="ECO:0000313" key="12">
    <source>
        <dbReference type="EMBL" id="MFC3303713.1"/>
    </source>
</evidence>
<evidence type="ECO:0000256" key="5">
    <source>
        <dbReference type="ARBA" id="ARBA00022516"/>
    </source>
</evidence>
<evidence type="ECO:0000256" key="10">
    <source>
        <dbReference type="ARBA" id="ARBA00048975"/>
    </source>
</evidence>
<dbReference type="RefSeq" id="WP_189576516.1">
    <property type="nucleotide sequence ID" value="NZ_BMXU01000002.1"/>
</dbReference>
<evidence type="ECO:0000256" key="7">
    <source>
        <dbReference type="ARBA" id="ARBA00022676"/>
    </source>
</evidence>
<evidence type="ECO:0000313" key="13">
    <source>
        <dbReference type="Proteomes" id="UP001595607"/>
    </source>
</evidence>
<keyword evidence="9" id="KW-0443">Lipid metabolism</keyword>
<dbReference type="PANTHER" id="PTHR30372:SF4">
    <property type="entry name" value="LIPID-A-DISACCHARIDE SYNTHASE, MITOCHONDRIAL-RELATED"/>
    <property type="match status" value="1"/>
</dbReference>
<evidence type="ECO:0000256" key="6">
    <source>
        <dbReference type="ARBA" id="ARBA00022556"/>
    </source>
</evidence>
<evidence type="ECO:0000256" key="8">
    <source>
        <dbReference type="ARBA" id="ARBA00022679"/>
    </source>
</evidence>
<dbReference type="GO" id="GO:0008915">
    <property type="term" value="F:lipid-A-disaccharide synthase activity"/>
    <property type="evidence" value="ECO:0007669"/>
    <property type="project" value="UniProtKB-EC"/>
</dbReference>
<evidence type="ECO:0000256" key="1">
    <source>
        <dbReference type="ARBA" id="ARBA00002056"/>
    </source>
</evidence>
<evidence type="ECO:0000256" key="2">
    <source>
        <dbReference type="ARBA" id="ARBA00007868"/>
    </source>
</evidence>
<evidence type="ECO:0000256" key="9">
    <source>
        <dbReference type="ARBA" id="ARBA00023098"/>
    </source>
</evidence>
<comment type="similarity">
    <text evidence="2">Belongs to the LpxB family.</text>
</comment>
<dbReference type="Proteomes" id="UP001595607">
    <property type="component" value="Unassembled WGS sequence"/>
</dbReference>
<dbReference type="SUPFAM" id="SSF53756">
    <property type="entry name" value="UDP-Glycosyltransferase/glycogen phosphorylase"/>
    <property type="match status" value="1"/>
</dbReference>
<dbReference type="PANTHER" id="PTHR30372">
    <property type="entry name" value="LIPID-A-DISACCHARIDE SYNTHASE"/>
    <property type="match status" value="1"/>
</dbReference>
<protein>
    <recommendedName>
        <fullName evidence="4 11">Lipid-A-disaccharide synthase</fullName>
        <ecNumber evidence="3 11">2.4.1.182</ecNumber>
    </recommendedName>
</protein>
<keyword evidence="13" id="KW-1185">Reference proteome</keyword>
<evidence type="ECO:0000256" key="11">
    <source>
        <dbReference type="NCBIfam" id="TIGR00215"/>
    </source>
</evidence>
<dbReference type="EMBL" id="JBHRVA010000003">
    <property type="protein sequence ID" value="MFC3303713.1"/>
    <property type="molecule type" value="Genomic_DNA"/>
</dbReference>
<sequence>MTTILVTACEPSGDALGAALMASIKASRPGVRFIGGGGPLMKAEGLENALPTDKLAVMGPGDAVVALPRAKGLSARLGRLAAREKPEVAVLIDSWAFSKMAGAEIKKRAPETKLAKLAVPQVWASRPQRAAVAADMFDLLMCLLPFEPPYFEKHGGHAVFVGNPNFQRVARTPRSGPGFRARYGIGDSPLLLALPGSRNGEVKRLLPVFEETVTEAAKKIPGLKVAIIVADAVKKQVQHATGSWKQDLIVVSPDERFDAFDAGDVALAASGTVTTELALTSTPMVVTYKVGSFTAYWARKVITTPYVTVLNVAAGEEVIPERLQDDCTSTQLCADVVRLFNDHEARRKQMSAFRRLLPGLVGSQSAADAAAAEVLKLVDRDDRSDLDGSAAG</sequence>
<keyword evidence="6" id="KW-0441">Lipid A biosynthesis</keyword>
<keyword evidence="8 12" id="KW-0808">Transferase</keyword>